<feature type="domain" description="PPM-type phosphatase" evidence="1">
    <location>
        <begin position="48"/>
        <end position="351"/>
    </location>
</feature>
<keyword evidence="3" id="KW-1185">Reference proteome</keyword>
<reference evidence="2" key="2">
    <citation type="submission" date="2023-05" db="EMBL/GenBank/DDBJ databases">
        <authorList>
            <person name="Schelkunov M.I."/>
        </authorList>
    </citation>
    <scope>NUCLEOTIDE SEQUENCE</scope>
    <source>
        <strain evidence="2">Hsosn_3</strain>
        <tissue evidence="2">Leaf</tissue>
    </source>
</reference>
<dbReference type="SUPFAM" id="SSF81606">
    <property type="entry name" value="PP2C-like"/>
    <property type="match status" value="1"/>
</dbReference>
<dbReference type="PROSITE" id="PS51746">
    <property type="entry name" value="PPM_2"/>
    <property type="match status" value="1"/>
</dbReference>
<comment type="caution">
    <text evidence="2">The sequence shown here is derived from an EMBL/GenBank/DDBJ whole genome shotgun (WGS) entry which is preliminary data.</text>
</comment>
<dbReference type="SMART" id="SM00332">
    <property type="entry name" value="PP2Cc"/>
    <property type="match status" value="1"/>
</dbReference>
<sequence>MGACCSCQIGVEDVDGYPVGDKREIHGGSGVSHGDYGARVRVKGSSKYTSMFSQQGTKGNNQDAMTVWENFGGHKDATFCAVFDGHGPSGHKVAQNVRDNLPSKLSSMLKHTLVSQIKYDRSDDLSSINSGEHVHNVHHHDPIYKSVKQSILQSFKGMDEDLEIDDVIDSFCSGTTAVTVLKKGRHLLVANLGDSRAVLCTRDDKNQISPVQLTVDLKPNLPGECERITKCNGRVFAREKESSVFRVWMPDQDSPGLAMARAFGDFCLKDFGVISVPEIYYRKLTSKDEFLVLATDGIWDVLSNEEVIQIVSSASKRSIAARLLVAHAVRAWRYKFPKAKIDDCAVVCLFFKRERPYLTKSMSTKSEISLNDSKLGPNPEPVDSATEDGLETVLDCEMPTRRDPNTHHYLATIYEENHASAEAHQDGLIHRRPRDFIAKQQV</sequence>
<accession>A0AAD8J5U8</accession>
<dbReference type="AlphaFoldDB" id="A0AAD8J5U8"/>
<dbReference type="EMBL" id="JAUIZM010000002">
    <property type="protein sequence ID" value="KAK1398139.1"/>
    <property type="molecule type" value="Genomic_DNA"/>
</dbReference>
<dbReference type="CDD" id="cd00143">
    <property type="entry name" value="PP2Cc"/>
    <property type="match status" value="1"/>
</dbReference>
<evidence type="ECO:0000313" key="3">
    <source>
        <dbReference type="Proteomes" id="UP001237642"/>
    </source>
</evidence>
<dbReference type="Pfam" id="PF00481">
    <property type="entry name" value="PP2C"/>
    <property type="match status" value="1"/>
</dbReference>
<protein>
    <submittedName>
        <fullName evidence="2">PPM-type phosphatase domain-containing protein</fullName>
    </submittedName>
</protein>
<name>A0AAD8J5U8_9APIA</name>
<proteinExistence type="predicted"/>
<evidence type="ECO:0000259" key="1">
    <source>
        <dbReference type="PROSITE" id="PS51746"/>
    </source>
</evidence>
<dbReference type="InterPro" id="IPR036457">
    <property type="entry name" value="PPM-type-like_dom_sf"/>
</dbReference>
<evidence type="ECO:0000313" key="2">
    <source>
        <dbReference type="EMBL" id="KAK1398139.1"/>
    </source>
</evidence>
<dbReference type="InterPro" id="IPR015655">
    <property type="entry name" value="PP2C"/>
</dbReference>
<dbReference type="Gene3D" id="3.60.40.10">
    <property type="entry name" value="PPM-type phosphatase domain"/>
    <property type="match status" value="1"/>
</dbReference>
<dbReference type="Proteomes" id="UP001237642">
    <property type="component" value="Unassembled WGS sequence"/>
</dbReference>
<dbReference type="PANTHER" id="PTHR47992">
    <property type="entry name" value="PROTEIN PHOSPHATASE"/>
    <property type="match status" value="1"/>
</dbReference>
<dbReference type="InterPro" id="IPR001932">
    <property type="entry name" value="PPM-type_phosphatase-like_dom"/>
</dbReference>
<dbReference type="GO" id="GO:0004722">
    <property type="term" value="F:protein serine/threonine phosphatase activity"/>
    <property type="evidence" value="ECO:0007669"/>
    <property type="project" value="InterPro"/>
</dbReference>
<reference evidence="2" key="1">
    <citation type="submission" date="2023-02" db="EMBL/GenBank/DDBJ databases">
        <title>Genome of toxic invasive species Heracleum sosnowskyi carries increased number of genes despite the absence of recent whole-genome duplications.</title>
        <authorList>
            <person name="Schelkunov M."/>
            <person name="Shtratnikova V."/>
            <person name="Makarenko M."/>
            <person name="Klepikova A."/>
            <person name="Omelchenko D."/>
            <person name="Novikova G."/>
            <person name="Obukhova E."/>
            <person name="Bogdanov V."/>
            <person name="Penin A."/>
            <person name="Logacheva M."/>
        </authorList>
    </citation>
    <scope>NUCLEOTIDE SEQUENCE</scope>
    <source>
        <strain evidence="2">Hsosn_3</strain>
        <tissue evidence="2">Leaf</tissue>
    </source>
</reference>
<gene>
    <name evidence="2" type="ORF">POM88_008002</name>
</gene>
<organism evidence="2 3">
    <name type="scientific">Heracleum sosnowskyi</name>
    <dbReference type="NCBI Taxonomy" id="360622"/>
    <lineage>
        <taxon>Eukaryota</taxon>
        <taxon>Viridiplantae</taxon>
        <taxon>Streptophyta</taxon>
        <taxon>Embryophyta</taxon>
        <taxon>Tracheophyta</taxon>
        <taxon>Spermatophyta</taxon>
        <taxon>Magnoliopsida</taxon>
        <taxon>eudicotyledons</taxon>
        <taxon>Gunneridae</taxon>
        <taxon>Pentapetalae</taxon>
        <taxon>asterids</taxon>
        <taxon>campanulids</taxon>
        <taxon>Apiales</taxon>
        <taxon>Apiaceae</taxon>
        <taxon>Apioideae</taxon>
        <taxon>apioid superclade</taxon>
        <taxon>Tordylieae</taxon>
        <taxon>Tordyliinae</taxon>
        <taxon>Heracleum</taxon>
    </lineage>
</organism>